<reference evidence="8" key="1">
    <citation type="submission" date="2015-09" db="EMBL/GenBank/DDBJ databases">
        <authorList>
            <person name="Sai Rama Sridatta P."/>
        </authorList>
    </citation>
    <scope>NUCLEOTIDE SEQUENCE [LARGE SCALE GENOMIC DNA]</scope>
</reference>
<dbReference type="InterPro" id="IPR000436">
    <property type="entry name" value="Sushi_SCR_CCP_dom"/>
</dbReference>
<dbReference type="PROSITE" id="PS50923">
    <property type="entry name" value="SUSHI"/>
    <property type="match status" value="1"/>
</dbReference>
<dbReference type="GeneID" id="108874267"/>
<dbReference type="CTD" id="3601"/>
<dbReference type="Proteomes" id="UP000694890">
    <property type="component" value="Linkage group LG18"/>
</dbReference>
<keyword evidence="8" id="KW-1185">Reference proteome</keyword>
<dbReference type="GO" id="GO:0042010">
    <property type="term" value="F:interleukin-15 receptor activity"/>
    <property type="evidence" value="ECO:0007669"/>
    <property type="project" value="InterPro"/>
</dbReference>
<dbReference type="AlphaFoldDB" id="A0A4W6FAM4"/>
<dbReference type="InterPro" id="IPR035976">
    <property type="entry name" value="Sushi/SCR/CCP_sf"/>
</dbReference>
<evidence type="ECO:0000313" key="9">
    <source>
        <dbReference type="RefSeq" id="XP_018518236.1"/>
    </source>
</evidence>
<dbReference type="RefSeq" id="XP_018518236.1">
    <property type="nucleotide sequence ID" value="XM_018662720.2"/>
</dbReference>
<dbReference type="Proteomes" id="UP000314980">
    <property type="component" value="Unassembled WGS sequence"/>
</dbReference>
<evidence type="ECO:0000313" key="8">
    <source>
        <dbReference type="Proteomes" id="UP000314980"/>
    </source>
</evidence>
<dbReference type="OrthoDB" id="9944172at2759"/>
<keyword evidence="9" id="KW-0675">Receptor</keyword>
<keyword evidence="4" id="KW-1133">Transmembrane helix</keyword>
<dbReference type="SUPFAM" id="SSF57535">
    <property type="entry name" value="Complement control module/SCR domain"/>
    <property type="match status" value="1"/>
</dbReference>
<comment type="caution">
    <text evidence="2">Lacks conserved residue(s) required for the propagation of feature annotation.</text>
</comment>
<feature type="transmembrane region" description="Helical" evidence="4">
    <location>
        <begin position="197"/>
        <end position="218"/>
    </location>
</feature>
<feature type="region of interest" description="Disordered" evidence="3">
    <location>
        <begin position="143"/>
        <end position="162"/>
    </location>
</feature>
<evidence type="ECO:0000256" key="1">
    <source>
        <dbReference type="ARBA" id="ARBA00023157"/>
    </source>
</evidence>
<feature type="region of interest" description="Disordered" evidence="3">
    <location>
        <begin position="222"/>
        <end position="244"/>
    </location>
</feature>
<dbReference type="InParanoid" id="A0A4W6FAM4"/>
<evidence type="ECO:0000313" key="7">
    <source>
        <dbReference type="Ensembl" id="ENSLCAP00010047584.1"/>
    </source>
</evidence>
<dbReference type="KEGG" id="lcf:108874267"/>
<reference evidence="9" key="2">
    <citation type="submission" date="2025-04" db="UniProtKB">
        <authorList>
            <consortium name="RefSeq"/>
        </authorList>
    </citation>
    <scope>IDENTIFICATION</scope>
    <source>
        <tissue evidence="9">Brain</tissue>
    </source>
</reference>
<dbReference type="PANTHER" id="PTHR15060:SF0">
    <property type="entry name" value="INTERLEUKIN-15 RECEPTOR SUBUNIT ALPHA"/>
    <property type="match status" value="1"/>
</dbReference>
<evidence type="ECO:0000256" key="5">
    <source>
        <dbReference type="SAM" id="SignalP"/>
    </source>
</evidence>
<keyword evidence="4" id="KW-0472">Membrane</keyword>
<dbReference type="Ensembl" id="ENSLCAT00010048763.1">
    <property type="protein sequence ID" value="ENSLCAP00010047584.1"/>
    <property type="gene ID" value="ENSLCAG00010022112.1"/>
</dbReference>
<protein>
    <submittedName>
        <fullName evidence="9">Interleukin-15 receptor subunit alpha isoform X1</fullName>
    </submittedName>
</protein>
<proteinExistence type="predicted"/>
<organism evidence="7 8">
    <name type="scientific">Lates calcarifer</name>
    <name type="common">Barramundi</name>
    <name type="synonym">Holocentrus calcarifer</name>
    <dbReference type="NCBI Taxonomy" id="8187"/>
    <lineage>
        <taxon>Eukaryota</taxon>
        <taxon>Metazoa</taxon>
        <taxon>Chordata</taxon>
        <taxon>Craniata</taxon>
        <taxon>Vertebrata</taxon>
        <taxon>Euteleostomi</taxon>
        <taxon>Actinopterygii</taxon>
        <taxon>Neopterygii</taxon>
        <taxon>Teleostei</taxon>
        <taxon>Neoteleostei</taxon>
        <taxon>Acanthomorphata</taxon>
        <taxon>Carangaria</taxon>
        <taxon>Carangaria incertae sedis</taxon>
        <taxon>Centropomidae</taxon>
        <taxon>Lates</taxon>
    </lineage>
</organism>
<dbReference type="GeneTree" id="ENSGT01030000234868"/>
<feature type="chain" id="PRO_5044613718" evidence="5">
    <location>
        <begin position="24"/>
        <end position="244"/>
    </location>
</feature>
<evidence type="ECO:0000256" key="3">
    <source>
        <dbReference type="SAM" id="MobiDB-lite"/>
    </source>
</evidence>
<dbReference type="PANTHER" id="PTHR15060">
    <property type="entry name" value="INTERLEUKIN-15 RECEPTOR SUBUNIT ALPHA"/>
    <property type="match status" value="1"/>
</dbReference>
<dbReference type="InterPro" id="IPR042372">
    <property type="entry name" value="IL15RA"/>
</dbReference>
<dbReference type="Gene3D" id="2.20.28.230">
    <property type="match status" value="1"/>
</dbReference>
<evidence type="ECO:0000256" key="4">
    <source>
        <dbReference type="SAM" id="Phobius"/>
    </source>
</evidence>
<keyword evidence="4" id="KW-0812">Transmembrane</keyword>
<accession>A0A4W6FAM4</accession>
<feature type="disulfide bond" evidence="2">
    <location>
        <begin position="31"/>
        <end position="74"/>
    </location>
</feature>
<name>A0A4W6FAM4_LATCA</name>
<keyword evidence="1 2" id="KW-1015">Disulfide bond</keyword>
<dbReference type="STRING" id="8187.ENSLCAP00010047584"/>
<reference evidence="7" key="3">
    <citation type="submission" date="2025-05" db="UniProtKB">
        <authorList>
            <consortium name="Ensembl"/>
        </authorList>
    </citation>
    <scope>IDENTIFICATION</scope>
</reference>
<feature type="domain" description="Sushi" evidence="6">
    <location>
        <begin position="29"/>
        <end position="92"/>
    </location>
</feature>
<keyword evidence="5" id="KW-0732">Signal</keyword>
<keyword evidence="2" id="KW-0768">Sushi</keyword>
<gene>
    <name evidence="7 9" type="primary">il15ra</name>
</gene>
<evidence type="ECO:0000259" key="6">
    <source>
        <dbReference type="PROSITE" id="PS50923"/>
    </source>
</evidence>
<sequence length="244" mass="26178">MDLASLSFSFCAMIVCLLGAARCSIDDKNNCPCPKISSFPLTKPPPPTCYNNTFRYTCIDGYVRKVGTSNLIRCKHTEGASQWTTPTLQCIPNPLKTTTQPPETSTVTNIITVTSQNFSITTTVASASTSLQVTQSGSVSTSVATGRSSAETTSSDSVMRTKATDRTTSITTTTKPFSGSTVTPPVFDPRIDKTTTSAISCTLLVMVCAFIGIIFLYYRRRSRSNSPPSTGEERVSMTYAPPGP</sequence>
<evidence type="ECO:0000256" key="2">
    <source>
        <dbReference type="PROSITE-ProRule" id="PRU00302"/>
    </source>
</evidence>
<feature type="signal peptide" evidence="5">
    <location>
        <begin position="1"/>
        <end position="23"/>
    </location>
</feature>